<dbReference type="EMBL" id="PVWK01000159">
    <property type="protein sequence ID" value="PSB23706.1"/>
    <property type="molecule type" value="Genomic_DNA"/>
</dbReference>
<evidence type="ECO:0000313" key="3">
    <source>
        <dbReference type="Proteomes" id="UP000239576"/>
    </source>
</evidence>
<dbReference type="Proteomes" id="UP000239576">
    <property type="component" value="Unassembled WGS sequence"/>
</dbReference>
<protein>
    <recommendedName>
        <fullName evidence="4">DUF4335 domain-containing protein</fullName>
    </recommendedName>
</protein>
<organism evidence="2 3">
    <name type="scientific">Stenomitos frigidus ULC18</name>
    <dbReference type="NCBI Taxonomy" id="2107698"/>
    <lineage>
        <taxon>Bacteria</taxon>
        <taxon>Bacillati</taxon>
        <taxon>Cyanobacteriota</taxon>
        <taxon>Cyanophyceae</taxon>
        <taxon>Leptolyngbyales</taxon>
        <taxon>Leptolyngbyaceae</taxon>
        <taxon>Stenomitos</taxon>
    </lineage>
</organism>
<feature type="compositionally biased region" description="Polar residues" evidence="1">
    <location>
        <begin position="216"/>
        <end position="243"/>
    </location>
</feature>
<dbReference type="OrthoDB" id="425813at2"/>
<sequence length="468" mass="49084">MSHSILRRYTPPTCTLEITAKHSPLSRWAGQPVVKQLRFQLSLDDPKLPKEQWVTLRGDRAQLDHLHAVVSSYVQSFLEQTHSLGQPSRHANGAMPSSSETAIAVLPSNPALATASSAPGDLSLQPRGLLTHDLFLGTLAAPETDTVVPLSALQLFDLANALDDYAGDLVALPELQRSRQSNPATLRWGQLAAISLVVVGLSASVAKLIDNNLKTASPTASQGASSSDQQIATQVPPSATQSPYPAAASGQKLPPPPPLGSTLPVSPGLPTVSLPSPAINSPKTGNPSGQTSTSTSPASPGRARQDAGNQIALRPQSGMPSAATRSQAAKPVPNPLSLKREFANAPPSQSSSAGMRSSASDRSAQAEQTGTAFDTIPQVAEARRYFQQRWNPPQGLTQTLEYTLLVGANGSIQRTVPLGQAAGDYVDRAGIPLTGEPFVSALNRGQNAKIRLVLSPDGSVKTFLEGSY</sequence>
<dbReference type="Pfam" id="PF14233">
    <property type="entry name" value="DUF4335"/>
    <property type="match status" value="1"/>
</dbReference>
<dbReference type="RefSeq" id="WP_106260819.1">
    <property type="nucleotide sequence ID" value="NZ_CAWNSW010000143.1"/>
</dbReference>
<evidence type="ECO:0000313" key="2">
    <source>
        <dbReference type="EMBL" id="PSB23706.1"/>
    </source>
</evidence>
<name>A0A2T1DT63_9CYAN</name>
<dbReference type="AlphaFoldDB" id="A0A2T1DT63"/>
<feature type="region of interest" description="Disordered" evidence="1">
    <location>
        <begin position="337"/>
        <end position="372"/>
    </location>
</feature>
<feature type="compositionally biased region" description="Low complexity" evidence="1">
    <location>
        <begin position="260"/>
        <end position="270"/>
    </location>
</feature>
<feature type="region of interest" description="Disordered" evidence="1">
    <location>
        <begin position="216"/>
        <end position="307"/>
    </location>
</feature>
<comment type="caution">
    <text evidence="2">The sequence shown here is derived from an EMBL/GenBank/DDBJ whole genome shotgun (WGS) entry which is preliminary data.</text>
</comment>
<accession>A0A2T1DT63</accession>
<reference evidence="3" key="1">
    <citation type="submission" date="2018-02" db="EMBL/GenBank/DDBJ databases">
        <authorList>
            <person name="Moore K."/>
            <person name="Momper L."/>
        </authorList>
    </citation>
    <scope>NUCLEOTIDE SEQUENCE [LARGE SCALE GENOMIC DNA]</scope>
    <source>
        <strain evidence="3">ULC18</strain>
    </source>
</reference>
<keyword evidence="3" id="KW-1185">Reference proteome</keyword>
<evidence type="ECO:0008006" key="4">
    <source>
        <dbReference type="Google" id="ProtNLM"/>
    </source>
</evidence>
<evidence type="ECO:0000256" key="1">
    <source>
        <dbReference type="SAM" id="MobiDB-lite"/>
    </source>
</evidence>
<proteinExistence type="predicted"/>
<gene>
    <name evidence="2" type="ORF">C7B82_29685</name>
</gene>
<feature type="compositionally biased region" description="Polar residues" evidence="1">
    <location>
        <begin position="278"/>
        <end position="298"/>
    </location>
</feature>
<dbReference type="InterPro" id="IPR025569">
    <property type="entry name" value="DUF4335"/>
</dbReference>
<feature type="compositionally biased region" description="Low complexity" evidence="1">
    <location>
        <begin position="348"/>
        <end position="363"/>
    </location>
</feature>
<reference evidence="2 3" key="2">
    <citation type="submission" date="2018-03" db="EMBL/GenBank/DDBJ databases">
        <title>The ancient ancestry and fast evolution of plastids.</title>
        <authorList>
            <person name="Moore K.R."/>
            <person name="Magnabosco C."/>
            <person name="Momper L."/>
            <person name="Gold D.A."/>
            <person name="Bosak T."/>
            <person name="Fournier G.P."/>
        </authorList>
    </citation>
    <scope>NUCLEOTIDE SEQUENCE [LARGE SCALE GENOMIC DNA]</scope>
    <source>
        <strain evidence="2 3">ULC18</strain>
    </source>
</reference>